<keyword evidence="6" id="KW-1185">Reference proteome</keyword>
<dbReference type="InterPro" id="IPR012677">
    <property type="entry name" value="Nucleotide-bd_a/b_plait_sf"/>
</dbReference>
<dbReference type="SMART" id="SM00360">
    <property type="entry name" value="RRM"/>
    <property type="match status" value="1"/>
</dbReference>
<evidence type="ECO:0000256" key="2">
    <source>
        <dbReference type="SAM" id="Coils"/>
    </source>
</evidence>
<gene>
    <name evidence="5" type="ORF">SSX86_007991</name>
</gene>
<evidence type="ECO:0000259" key="4">
    <source>
        <dbReference type="PROSITE" id="PS50102"/>
    </source>
</evidence>
<proteinExistence type="predicted"/>
<dbReference type="Pfam" id="PF00076">
    <property type="entry name" value="RRM_1"/>
    <property type="match status" value="1"/>
</dbReference>
<evidence type="ECO:0000313" key="6">
    <source>
        <dbReference type="Proteomes" id="UP001408789"/>
    </source>
</evidence>
<accession>A0AAP0H1P2</accession>
<feature type="region of interest" description="Disordered" evidence="3">
    <location>
        <begin position="477"/>
        <end position="498"/>
    </location>
</feature>
<feature type="coiled-coil region" evidence="2">
    <location>
        <begin position="379"/>
        <end position="406"/>
    </location>
</feature>
<feature type="domain" description="RRM" evidence="4">
    <location>
        <begin position="54"/>
        <end position="131"/>
    </location>
</feature>
<organism evidence="5 6">
    <name type="scientific">Deinandra increscens subsp. villosa</name>
    <dbReference type="NCBI Taxonomy" id="3103831"/>
    <lineage>
        <taxon>Eukaryota</taxon>
        <taxon>Viridiplantae</taxon>
        <taxon>Streptophyta</taxon>
        <taxon>Embryophyta</taxon>
        <taxon>Tracheophyta</taxon>
        <taxon>Spermatophyta</taxon>
        <taxon>Magnoliopsida</taxon>
        <taxon>eudicotyledons</taxon>
        <taxon>Gunneridae</taxon>
        <taxon>Pentapetalae</taxon>
        <taxon>asterids</taxon>
        <taxon>campanulids</taxon>
        <taxon>Asterales</taxon>
        <taxon>Asteraceae</taxon>
        <taxon>Asteroideae</taxon>
        <taxon>Heliantheae alliance</taxon>
        <taxon>Madieae</taxon>
        <taxon>Madiinae</taxon>
        <taxon>Deinandra</taxon>
    </lineage>
</organism>
<feature type="region of interest" description="Disordered" evidence="3">
    <location>
        <begin position="420"/>
        <end position="452"/>
    </location>
</feature>
<keyword evidence="1" id="KW-0694">RNA-binding</keyword>
<keyword evidence="2" id="KW-0175">Coiled coil</keyword>
<dbReference type="Gene3D" id="3.30.70.330">
    <property type="match status" value="1"/>
</dbReference>
<feature type="compositionally biased region" description="Basic and acidic residues" evidence="3">
    <location>
        <begin position="133"/>
        <end position="143"/>
    </location>
</feature>
<dbReference type="EMBL" id="JBCNJP010000010">
    <property type="protein sequence ID" value="KAK9071563.1"/>
    <property type="molecule type" value="Genomic_DNA"/>
</dbReference>
<dbReference type="Proteomes" id="UP001408789">
    <property type="component" value="Unassembled WGS sequence"/>
</dbReference>
<sequence length="550" mass="61744">MSRGYAGLYHREKENDRPWVTPGNRNTHHQNARNSAVENKKFDSRYEDPDRWSSTIFITNFPPNVTRKGLRDTGEKVGRVVDIYMPDRVSNRGKRFGFIRFVKGSDINAIIEKVRAMWIGRFHLYADKARFGRERPLGDDGKKQANPKDAADKGTATEDGAGVVKPFRGGMASSGSQPSYAQAIKDGFMPKPILGKPDSNAKYVVKNFQENQVLVSNFDKSLLVKVRDPRMMAKVFIFAHNEGFYDVQFRYLGGLWLRVDCDSTESCSKFAKCSSFKEIFQEIKHLSEDFVVDEKIVWVEVRGLPLVAWSNAAFHQVACRWGKCLFSDDDVEEPLAFNRVCLLTRQVERIRDSAIVEVNGKFYDVLVTESHAWSPSFEYVEEEDESDEEEDDNAVLNENVDEHREKINSDPFELRKIIENGGSLEKSDGKPVEDQADSTSNTYSKPPGFSKNHGVFATGNSDNVEEVDVEKIVEEEKPVQEEESVVKEGKSQDGMGEDGDENVDTFVGGKSVFGLHGLHTVNVGSPSLKEGELGSIAPVVNVDTNSNSHV</sequence>
<dbReference type="PROSITE" id="PS50102">
    <property type="entry name" value="RRM"/>
    <property type="match status" value="1"/>
</dbReference>
<protein>
    <recommendedName>
        <fullName evidence="4">RRM domain-containing protein</fullName>
    </recommendedName>
</protein>
<dbReference type="InterPro" id="IPR035979">
    <property type="entry name" value="RBD_domain_sf"/>
</dbReference>
<name>A0AAP0H1P2_9ASTR</name>
<comment type="caution">
    <text evidence="5">The sequence shown here is derived from an EMBL/GenBank/DDBJ whole genome shotgun (WGS) entry which is preliminary data.</text>
</comment>
<feature type="region of interest" description="Disordered" evidence="3">
    <location>
        <begin position="133"/>
        <end position="178"/>
    </location>
</feature>
<dbReference type="GO" id="GO:0003723">
    <property type="term" value="F:RNA binding"/>
    <property type="evidence" value="ECO:0007669"/>
    <property type="project" value="UniProtKB-UniRule"/>
</dbReference>
<dbReference type="AlphaFoldDB" id="A0AAP0H1P2"/>
<evidence type="ECO:0000313" key="5">
    <source>
        <dbReference type="EMBL" id="KAK9071563.1"/>
    </source>
</evidence>
<dbReference type="InterPro" id="IPR000504">
    <property type="entry name" value="RRM_dom"/>
</dbReference>
<reference evidence="5 6" key="1">
    <citation type="submission" date="2024-04" db="EMBL/GenBank/DDBJ databases">
        <title>The reference genome of an endangered Asteraceae, Deinandra increscens subsp. villosa, native to the Central Coast of California.</title>
        <authorList>
            <person name="Guilliams M."/>
            <person name="Hasenstab-Lehman K."/>
            <person name="Meyer R."/>
            <person name="Mcevoy S."/>
        </authorList>
    </citation>
    <scope>NUCLEOTIDE SEQUENCE [LARGE SCALE GENOMIC DNA]</scope>
    <source>
        <tissue evidence="5">Leaf</tissue>
    </source>
</reference>
<feature type="region of interest" description="Disordered" evidence="3">
    <location>
        <begin position="1"/>
        <end position="41"/>
    </location>
</feature>
<evidence type="ECO:0000256" key="3">
    <source>
        <dbReference type="SAM" id="MobiDB-lite"/>
    </source>
</evidence>
<evidence type="ECO:0000256" key="1">
    <source>
        <dbReference type="PROSITE-ProRule" id="PRU00176"/>
    </source>
</evidence>
<dbReference type="SUPFAM" id="SSF54928">
    <property type="entry name" value="RNA-binding domain, RBD"/>
    <property type="match status" value="1"/>
</dbReference>
<feature type="compositionally biased region" description="Basic and acidic residues" evidence="3">
    <location>
        <begin position="477"/>
        <end position="491"/>
    </location>
</feature>